<dbReference type="AlphaFoldDB" id="A0A8H4PTI0"/>
<dbReference type="PIRSF" id="PIRSF007951">
    <property type="entry name" value="Hemolysin, aegerolysin type"/>
    <property type="match status" value="1"/>
</dbReference>
<dbReference type="GO" id="GO:0019836">
    <property type="term" value="P:symbiont-mediated hemolysis of host erythrocyte"/>
    <property type="evidence" value="ECO:0007669"/>
    <property type="project" value="InterPro"/>
</dbReference>
<dbReference type="OrthoDB" id="2727348at2759"/>
<evidence type="ECO:0000313" key="2">
    <source>
        <dbReference type="EMBL" id="KAF4510205.1"/>
    </source>
</evidence>
<proteinExistence type="inferred from homology"/>
<evidence type="ECO:0000256" key="1">
    <source>
        <dbReference type="ARBA" id="ARBA00010795"/>
    </source>
</evidence>
<dbReference type="Pfam" id="PF06355">
    <property type="entry name" value="Aegerolysin"/>
    <property type="match status" value="1"/>
</dbReference>
<dbReference type="EMBL" id="JAAVMX010000003">
    <property type="protein sequence ID" value="KAF4510205.1"/>
    <property type="molecule type" value="Genomic_DNA"/>
</dbReference>
<evidence type="ECO:0008006" key="4">
    <source>
        <dbReference type="Google" id="ProtNLM"/>
    </source>
</evidence>
<protein>
    <recommendedName>
        <fullName evidence="4">Aegerolysin</fullName>
    </recommendedName>
</protein>
<dbReference type="Gene3D" id="2.60.270.50">
    <property type="match status" value="1"/>
</dbReference>
<keyword evidence="3" id="KW-1185">Reference proteome</keyword>
<comment type="caution">
    <text evidence="2">The sequence shown here is derived from an EMBL/GenBank/DDBJ whole genome shotgun (WGS) entry which is preliminary data.</text>
</comment>
<comment type="similarity">
    <text evidence="1">Belongs to the aegerolysin family.</text>
</comment>
<organism evidence="2 3">
    <name type="scientific">Ophiocordyceps sinensis</name>
    <dbReference type="NCBI Taxonomy" id="72228"/>
    <lineage>
        <taxon>Eukaryota</taxon>
        <taxon>Fungi</taxon>
        <taxon>Dikarya</taxon>
        <taxon>Ascomycota</taxon>
        <taxon>Pezizomycotina</taxon>
        <taxon>Sordariomycetes</taxon>
        <taxon>Hypocreomycetidae</taxon>
        <taxon>Hypocreales</taxon>
        <taxon>Ophiocordycipitaceae</taxon>
        <taxon>Ophiocordyceps</taxon>
    </lineage>
</organism>
<gene>
    <name evidence="2" type="ORF">G6O67_002113</name>
</gene>
<dbReference type="Proteomes" id="UP000557566">
    <property type="component" value="Unassembled WGS sequence"/>
</dbReference>
<sequence length="139" mass="15295">MAYAEWIIVDIINASKEELKIKNAIHQWGKFWKGVSKDNEMTAEEVDQIVVAPSSHQYIQSCGRSGSTSGTQGCFDIYNRDATICRVSWNCPWGSKANKFKADLGKDAGTLYHLEVGPWSADAGSIGTVELTIMPNVIP</sequence>
<accession>A0A8H4PTI0</accession>
<dbReference type="InterPro" id="IPR009413">
    <property type="entry name" value="Aegerolysin-typ"/>
</dbReference>
<reference evidence="2 3" key="1">
    <citation type="journal article" date="2020" name="Genome Biol. Evol.">
        <title>A new high-quality draft genome assembly of the Chinese cordyceps Ophiocordyceps sinensis.</title>
        <authorList>
            <person name="Shu R."/>
            <person name="Zhang J."/>
            <person name="Meng Q."/>
            <person name="Zhang H."/>
            <person name="Zhou G."/>
            <person name="Li M."/>
            <person name="Wu P."/>
            <person name="Zhao Y."/>
            <person name="Chen C."/>
            <person name="Qin Q."/>
        </authorList>
    </citation>
    <scope>NUCLEOTIDE SEQUENCE [LARGE SCALE GENOMIC DNA]</scope>
    <source>
        <strain evidence="2 3">IOZ07</strain>
    </source>
</reference>
<name>A0A8H4PTI0_9HYPO</name>
<evidence type="ECO:0000313" key="3">
    <source>
        <dbReference type="Proteomes" id="UP000557566"/>
    </source>
</evidence>